<dbReference type="EMBL" id="JANAWD010000469">
    <property type="protein sequence ID" value="KAJ3478994.1"/>
    <property type="molecule type" value="Genomic_DNA"/>
</dbReference>
<feature type="transmembrane region" description="Helical" evidence="11">
    <location>
        <begin position="124"/>
        <end position="146"/>
    </location>
</feature>
<dbReference type="InterPro" id="IPR045150">
    <property type="entry name" value="CYB561D1/2"/>
</dbReference>
<evidence type="ECO:0000256" key="9">
    <source>
        <dbReference type="ARBA" id="ARBA00023004"/>
    </source>
</evidence>
<dbReference type="GO" id="GO:0046872">
    <property type="term" value="F:metal ion binding"/>
    <property type="evidence" value="ECO:0007669"/>
    <property type="project" value="UniProtKB-KW"/>
</dbReference>
<evidence type="ECO:0000256" key="5">
    <source>
        <dbReference type="ARBA" id="ARBA00022692"/>
    </source>
</evidence>
<feature type="domain" description="Cytochrome b561" evidence="12">
    <location>
        <begin position="56"/>
        <end position="254"/>
    </location>
</feature>
<evidence type="ECO:0000256" key="1">
    <source>
        <dbReference type="ARBA" id="ARBA00001970"/>
    </source>
</evidence>
<evidence type="ECO:0000256" key="4">
    <source>
        <dbReference type="ARBA" id="ARBA00022617"/>
    </source>
</evidence>
<evidence type="ECO:0000259" key="12">
    <source>
        <dbReference type="PROSITE" id="PS50939"/>
    </source>
</evidence>
<protein>
    <recommendedName>
        <fullName evidence="12">Cytochrome b561 domain-containing protein</fullName>
    </recommendedName>
</protein>
<dbReference type="GO" id="GO:0016020">
    <property type="term" value="C:membrane"/>
    <property type="evidence" value="ECO:0007669"/>
    <property type="project" value="UniProtKB-SubCell"/>
</dbReference>
<dbReference type="Proteomes" id="UP001212997">
    <property type="component" value="Unassembled WGS sequence"/>
</dbReference>
<organism evidence="13 14">
    <name type="scientific">Meripilus lineatus</name>
    <dbReference type="NCBI Taxonomy" id="2056292"/>
    <lineage>
        <taxon>Eukaryota</taxon>
        <taxon>Fungi</taxon>
        <taxon>Dikarya</taxon>
        <taxon>Basidiomycota</taxon>
        <taxon>Agaricomycotina</taxon>
        <taxon>Agaricomycetes</taxon>
        <taxon>Polyporales</taxon>
        <taxon>Meripilaceae</taxon>
        <taxon>Meripilus</taxon>
    </lineage>
</organism>
<keyword evidence="4" id="KW-0349">Heme</keyword>
<keyword evidence="10 11" id="KW-0472">Membrane</keyword>
<feature type="transmembrane region" description="Helical" evidence="11">
    <location>
        <begin position="158"/>
        <end position="183"/>
    </location>
</feature>
<dbReference type="InterPro" id="IPR006593">
    <property type="entry name" value="Cyt_b561/ferric_Rdtase_TM"/>
</dbReference>
<keyword evidence="3" id="KW-0813">Transport</keyword>
<dbReference type="AlphaFoldDB" id="A0AAD5V0T6"/>
<dbReference type="CDD" id="cd08761">
    <property type="entry name" value="Cyt_b561_CYB561D2_like"/>
    <property type="match status" value="1"/>
</dbReference>
<evidence type="ECO:0000256" key="2">
    <source>
        <dbReference type="ARBA" id="ARBA00004141"/>
    </source>
</evidence>
<dbReference type="PROSITE" id="PS50939">
    <property type="entry name" value="CYTOCHROME_B561"/>
    <property type="match status" value="1"/>
</dbReference>
<dbReference type="GO" id="GO:0140575">
    <property type="term" value="F:transmembrane monodehydroascorbate reductase activity"/>
    <property type="evidence" value="ECO:0007669"/>
    <property type="project" value="InterPro"/>
</dbReference>
<comment type="subcellular location">
    <subcellularLocation>
        <location evidence="2">Membrane</location>
        <topology evidence="2">Multi-pass membrane protein</topology>
    </subcellularLocation>
</comment>
<dbReference type="PANTHER" id="PTHR15422">
    <property type="entry name" value="OS05G0565100 PROTEIN"/>
    <property type="match status" value="1"/>
</dbReference>
<evidence type="ECO:0000256" key="7">
    <source>
        <dbReference type="ARBA" id="ARBA00022982"/>
    </source>
</evidence>
<keyword evidence="14" id="KW-1185">Reference proteome</keyword>
<evidence type="ECO:0000256" key="11">
    <source>
        <dbReference type="SAM" id="Phobius"/>
    </source>
</evidence>
<evidence type="ECO:0000313" key="14">
    <source>
        <dbReference type="Proteomes" id="UP001212997"/>
    </source>
</evidence>
<dbReference type="PANTHER" id="PTHR15422:SF45">
    <property type="entry name" value="CYTOCHROME B561 DOMAIN-CONTAINING PROTEIN"/>
    <property type="match status" value="1"/>
</dbReference>
<dbReference type="Gene3D" id="1.20.120.1770">
    <property type="match status" value="1"/>
</dbReference>
<feature type="transmembrane region" description="Helical" evidence="11">
    <location>
        <begin position="203"/>
        <end position="221"/>
    </location>
</feature>
<gene>
    <name evidence="13" type="ORF">NLI96_g9365</name>
</gene>
<name>A0AAD5V0T6_9APHY</name>
<comment type="cofactor">
    <cofactor evidence="1">
        <name>heme b</name>
        <dbReference type="ChEBI" id="CHEBI:60344"/>
    </cofactor>
</comment>
<evidence type="ECO:0000256" key="3">
    <source>
        <dbReference type="ARBA" id="ARBA00022448"/>
    </source>
</evidence>
<dbReference type="Pfam" id="PF03188">
    <property type="entry name" value="Cytochrom_B561"/>
    <property type="match status" value="1"/>
</dbReference>
<keyword evidence="5 11" id="KW-0812">Transmembrane</keyword>
<dbReference type="SMART" id="SM00665">
    <property type="entry name" value="B561"/>
    <property type="match status" value="1"/>
</dbReference>
<feature type="transmembrane region" description="Helical" evidence="11">
    <location>
        <begin position="233"/>
        <end position="251"/>
    </location>
</feature>
<evidence type="ECO:0000256" key="6">
    <source>
        <dbReference type="ARBA" id="ARBA00022723"/>
    </source>
</evidence>
<evidence type="ECO:0000256" key="10">
    <source>
        <dbReference type="ARBA" id="ARBA00023136"/>
    </source>
</evidence>
<comment type="caution">
    <text evidence="13">The sequence shown here is derived from an EMBL/GenBank/DDBJ whole genome shotgun (WGS) entry which is preliminary data.</text>
</comment>
<evidence type="ECO:0000256" key="8">
    <source>
        <dbReference type="ARBA" id="ARBA00022989"/>
    </source>
</evidence>
<keyword evidence="7" id="KW-0249">Electron transport</keyword>
<proteinExistence type="predicted"/>
<reference evidence="13" key="1">
    <citation type="submission" date="2022-07" db="EMBL/GenBank/DDBJ databases">
        <title>Genome Sequence of Physisporinus lineatus.</title>
        <authorList>
            <person name="Buettner E."/>
        </authorList>
    </citation>
    <scope>NUCLEOTIDE SEQUENCE</scope>
    <source>
        <strain evidence="13">VT162</strain>
    </source>
</reference>
<keyword evidence="6" id="KW-0479">Metal-binding</keyword>
<sequence length="260" mass="28589">MARQSQPPIITDPLPPPMTHYTIGESEPLLGRDRLTQVRREAESGEPEDAGVPLWSNLTSGTALLAQIGGIALVVNVWTSVFRNKLLLFSGHPLLNSVGIALLLESTLLLQPTHTPAHKRKGAIIHSVLNGTALVLMYTAFVFILVSKVQHHGVHFESAHAILGLITYILLFAQGTVGMLQFYFPSVYGGEAKAKAIYKYHRMSGYVIFLFILATAVAVTYTEYVHNVLKIRTWFVVLAGVLILFGILPRVDFKKFGLSA</sequence>
<evidence type="ECO:0000313" key="13">
    <source>
        <dbReference type="EMBL" id="KAJ3478994.1"/>
    </source>
</evidence>
<accession>A0AAD5V0T6</accession>
<keyword evidence="8 11" id="KW-1133">Transmembrane helix</keyword>
<keyword evidence="9" id="KW-0408">Iron</keyword>